<reference evidence="1 2" key="1">
    <citation type="journal article" date="2019" name="Nat. Med.">
        <title>A library of human gut bacterial isolates paired with longitudinal multiomics data enables mechanistic microbiome research.</title>
        <authorList>
            <person name="Poyet M."/>
            <person name="Groussin M."/>
            <person name="Gibbons S.M."/>
            <person name="Avila-Pacheco J."/>
            <person name="Jiang X."/>
            <person name="Kearney S.M."/>
            <person name="Perrotta A.R."/>
            <person name="Berdy B."/>
            <person name="Zhao S."/>
            <person name="Lieberman T.D."/>
            <person name="Swanson P.K."/>
            <person name="Smith M."/>
            <person name="Roesemann S."/>
            <person name="Alexander J.E."/>
            <person name="Rich S.A."/>
            <person name="Livny J."/>
            <person name="Vlamakis H."/>
            <person name="Clish C."/>
            <person name="Bullock K."/>
            <person name="Deik A."/>
            <person name="Scott J."/>
            <person name="Pierce K.A."/>
            <person name="Xavier R.J."/>
            <person name="Alm E.J."/>
        </authorList>
    </citation>
    <scope>NUCLEOTIDE SEQUENCE [LARGE SCALE GENOMIC DNA]</scope>
    <source>
        <strain evidence="1 2">BIOML-A93</strain>
    </source>
</reference>
<dbReference type="EMBL" id="WDAG01000078">
    <property type="protein sequence ID" value="KAB6652541.1"/>
    <property type="molecule type" value="Genomic_DNA"/>
</dbReference>
<protein>
    <submittedName>
        <fullName evidence="1">Uncharacterized protein</fullName>
    </submittedName>
</protein>
<comment type="caution">
    <text evidence="1">The sequence shown here is derived from an EMBL/GenBank/DDBJ whole genome shotgun (WGS) entry which is preliminary data.</text>
</comment>
<evidence type="ECO:0000313" key="2">
    <source>
        <dbReference type="Proteomes" id="UP000470952"/>
    </source>
</evidence>
<proteinExistence type="predicted"/>
<evidence type="ECO:0000313" key="1">
    <source>
        <dbReference type="EMBL" id="KAB6652541.1"/>
    </source>
</evidence>
<name>A0A7J5S089_PHOVU</name>
<gene>
    <name evidence="1" type="ORF">GAZ76_23350</name>
</gene>
<dbReference type="AlphaFoldDB" id="A0A7J5S089"/>
<dbReference type="Proteomes" id="UP000470952">
    <property type="component" value="Unassembled WGS sequence"/>
</dbReference>
<sequence length="75" mass="9088">MGYHYKELTVIELTAEEFELHKEGYSLELLTNMRNEEHTKYWEVCPSCERKMDPEENQGHEGYCATCWLDNPDWW</sequence>
<organism evidence="1 2">
    <name type="scientific">Phocaeicola vulgatus</name>
    <name type="common">Bacteroides vulgatus</name>
    <dbReference type="NCBI Taxonomy" id="821"/>
    <lineage>
        <taxon>Bacteria</taxon>
        <taxon>Pseudomonadati</taxon>
        <taxon>Bacteroidota</taxon>
        <taxon>Bacteroidia</taxon>
        <taxon>Bacteroidales</taxon>
        <taxon>Bacteroidaceae</taxon>
        <taxon>Phocaeicola</taxon>
    </lineage>
</organism>
<accession>A0A7J5S089</accession>